<comment type="similarity">
    <text evidence="1">Belongs to the polysaccharide lyase 1 family.</text>
</comment>
<dbReference type="SUPFAM" id="SSF51126">
    <property type="entry name" value="Pectin lyase-like"/>
    <property type="match status" value="1"/>
</dbReference>
<dbReference type="InterPro" id="IPR011050">
    <property type="entry name" value="Pectin_lyase_fold/virulence"/>
</dbReference>
<keyword evidence="4" id="KW-1185">Reference proteome</keyword>
<dbReference type="Gene3D" id="2.160.20.10">
    <property type="entry name" value="Single-stranded right-handed beta-helix, Pectin lyase-like"/>
    <property type="match status" value="1"/>
</dbReference>
<dbReference type="PRINTS" id="PR00807">
    <property type="entry name" value="AMBALLERGEN"/>
</dbReference>
<dbReference type="InterPro" id="IPR012334">
    <property type="entry name" value="Pectin_lyas_fold"/>
</dbReference>
<gene>
    <name evidence="3" type="ORF">AARE701A_LOCUS8265</name>
</gene>
<organism evidence="3 4">
    <name type="scientific">Arabidopsis arenosa</name>
    <name type="common">Sand rock-cress</name>
    <name type="synonym">Cardaminopsis arenosa</name>
    <dbReference type="NCBI Taxonomy" id="38785"/>
    <lineage>
        <taxon>Eukaryota</taxon>
        <taxon>Viridiplantae</taxon>
        <taxon>Streptophyta</taxon>
        <taxon>Embryophyta</taxon>
        <taxon>Tracheophyta</taxon>
        <taxon>Spermatophyta</taxon>
        <taxon>Magnoliopsida</taxon>
        <taxon>eudicotyledons</taxon>
        <taxon>Gunneridae</taxon>
        <taxon>Pentapetalae</taxon>
        <taxon>rosids</taxon>
        <taxon>malvids</taxon>
        <taxon>Brassicales</taxon>
        <taxon>Brassicaceae</taxon>
        <taxon>Camelineae</taxon>
        <taxon>Arabidopsis</taxon>
    </lineage>
</organism>
<sequence>MTSLPYADADCSLSALAGRAEGFGRFSVGGLHGDLYVVTSLADDGPGTLREGGRSKEPLWIVFAVSGAINLNSYLSVSSYKTIDGRGQRIKLTGKGIRLKECEHIIICNLEFEGGRGHDVDDIWISCLCNFVSLAIHDGWYEEACIVLLIVLDIIVRASTEYMQSCHLEKLTVEKRNVHLYRWKKRLGFDIVTLKNGSQVPADGVLFHAK</sequence>
<accession>A0A8S2A0K2</accession>
<name>A0A8S2A0K2_ARAAE</name>
<evidence type="ECO:0000313" key="4">
    <source>
        <dbReference type="Proteomes" id="UP000682877"/>
    </source>
</evidence>
<reference evidence="3" key="1">
    <citation type="submission" date="2021-01" db="EMBL/GenBank/DDBJ databases">
        <authorList>
            <person name="Bezrukov I."/>
        </authorList>
    </citation>
    <scope>NUCLEOTIDE SEQUENCE</scope>
</reference>
<dbReference type="InterPro" id="IPR018082">
    <property type="entry name" value="AmbAllergen"/>
</dbReference>
<evidence type="ECO:0000256" key="2">
    <source>
        <dbReference type="ARBA" id="ARBA00022729"/>
    </source>
</evidence>
<keyword evidence="2" id="KW-0732">Signal</keyword>
<dbReference type="PANTHER" id="PTHR31683:SF144">
    <property type="entry name" value="PECTATE LYASE"/>
    <property type="match status" value="1"/>
</dbReference>
<dbReference type="EMBL" id="LR999453">
    <property type="protein sequence ID" value="CAE5974965.1"/>
    <property type="molecule type" value="Genomic_DNA"/>
</dbReference>
<proteinExistence type="inferred from homology"/>
<protein>
    <submittedName>
        <fullName evidence="3">Uncharacterized protein</fullName>
    </submittedName>
</protein>
<dbReference type="InterPro" id="IPR045032">
    <property type="entry name" value="PEL"/>
</dbReference>
<dbReference type="GO" id="GO:0030570">
    <property type="term" value="F:pectate lyase activity"/>
    <property type="evidence" value="ECO:0007669"/>
    <property type="project" value="InterPro"/>
</dbReference>
<dbReference type="PANTHER" id="PTHR31683">
    <property type="entry name" value="PECTATE LYASE 18-RELATED"/>
    <property type="match status" value="1"/>
</dbReference>
<evidence type="ECO:0000313" key="3">
    <source>
        <dbReference type="EMBL" id="CAE5974965.1"/>
    </source>
</evidence>
<evidence type="ECO:0000256" key="1">
    <source>
        <dbReference type="ARBA" id="ARBA00010980"/>
    </source>
</evidence>
<dbReference type="Proteomes" id="UP000682877">
    <property type="component" value="Chromosome 3"/>
</dbReference>
<dbReference type="AlphaFoldDB" id="A0A8S2A0K2"/>